<accession>A0ABU0YJG5</accession>
<dbReference type="Pfam" id="PF10636">
    <property type="entry name" value="hemP"/>
    <property type="match status" value="1"/>
</dbReference>
<comment type="caution">
    <text evidence="2">The sequence shown here is derived from an EMBL/GenBank/DDBJ whole genome shotgun (WGS) entry which is preliminary data.</text>
</comment>
<sequence length="64" mass="7517">MTERHRPSTQDEDERRAGERPQGDSLRRVPLSRILGADREVVIEFNGADYRLRITRNQKLILTK</sequence>
<evidence type="ECO:0000313" key="2">
    <source>
        <dbReference type="EMBL" id="MDQ7246808.1"/>
    </source>
</evidence>
<dbReference type="EMBL" id="JAUYVI010000001">
    <property type="protein sequence ID" value="MDQ7246808.1"/>
    <property type="molecule type" value="Genomic_DNA"/>
</dbReference>
<dbReference type="RefSeq" id="WP_379954259.1">
    <property type="nucleotide sequence ID" value="NZ_JAUYVI010000001.1"/>
</dbReference>
<evidence type="ECO:0000313" key="3">
    <source>
        <dbReference type="Proteomes" id="UP001230156"/>
    </source>
</evidence>
<proteinExistence type="predicted"/>
<reference evidence="3" key="1">
    <citation type="submission" date="2023-08" db="EMBL/GenBank/DDBJ databases">
        <title>Rhodospirillaceae gen. nov., a novel taxon isolated from the Yangtze River Yuezi River estuary sludge.</title>
        <authorList>
            <person name="Ruan L."/>
        </authorList>
    </citation>
    <scope>NUCLEOTIDE SEQUENCE [LARGE SCALE GENOMIC DNA]</scope>
    <source>
        <strain evidence="3">R-7</strain>
    </source>
</reference>
<gene>
    <name evidence="2" type="primary">hemP</name>
    <name evidence="2" type="ORF">Q8A70_03985</name>
</gene>
<evidence type="ECO:0000256" key="1">
    <source>
        <dbReference type="SAM" id="MobiDB-lite"/>
    </source>
</evidence>
<dbReference type="Gene3D" id="2.10.70.10">
    <property type="entry name" value="Complement Module, domain 1"/>
    <property type="match status" value="1"/>
</dbReference>
<organism evidence="2 3">
    <name type="scientific">Dongia sedimenti</name>
    <dbReference type="NCBI Taxonomy" id="3064282"/>
    <lineage>
        <taxon>Bacteria</taxon>
        <taxon>Pseudomonadati</taxon>
        <taxon>Pseudomonadota</taxon>
        <taxon>Alphaproteobacteria</taxon>
        <taxon>Rhodospirillales</taxon>
        <taxon>Dongiaceae</taxon>
        <taxon>Dongia</taxon>
    </lineage>
</organism>
<protein>
    <submittedName>
        <fullName evidence="2">Hemin uptake protein HemP</fullName>
    </submittedName>
</protein>
<feature type="region of interest" description="Disordered" evidence="1">
    <location>
        <begin position="1"/>
        <end position="29"/>
    </location>
</feature>
<dbReference type="InterPro" id="IPR019600">
    <property type="entry name" value="Hemin_uptake_protein_HemP"/>
</dbReference>
<keyword evidence="3" id="KW-1185">Reference proteome</keyword>
<feature type="compositionally biased region" description="Basic and acidic residues" evidence="1">
    <location>
        <begin position="1"/>
        <end position="27"/>
    </location>
</feature>
<dbReference type="Proteomes" id="UP001230156">
    <property type="component" value="Unassembled WGS sequence"/>
</dbReference>
<name>A0ABU0YJG5_9PROT</name>